<reference evidence="3" key="1">
    <citation type="journal article" date="2022" name="bioRxiv">
        <title>Sequencing and chromosome-scale assembly of the giantPleurodeles waltlgenome.</title>
        <authorList>
            <person name="Brown T."/>
            <person name="Elewa A."/>
            <person name="Iarovenko S."/>
            <person name="Subramanian E."/>
            <person name="Araus A.J."/>
            <person name="Petzold A."/>
            <person name="Susuki M."/>
            <person name="Suzuki K.-i.T."/>
            <person name="Hayashi T."/>
            <person name="Toyoda A."/>
            <person name="Oliveira C."/>
            <person name="Osipova E."/>
            <person name="Leigh N.D."/>
            <person name="Simon A."/>
            <person name="Yun M.H."/>
        </authorList>
    </citation>
    <scope>NUCLEOTIDE SEQUENCE</scope>
    <source>
        <strain evidence="3">20211129_DDA</strain>
        <tissue evidence="3">Liver</tissue>
    </source>
</reference>
<dbReference type="InterPro" id="IPR036051">
    <property type="entry name" value="KRAB_dom_sf"/>
</dbReference>
<dbReference type="SUPFAM" id="SSF109640">
    <property type="entry name" value="KRAB domain (Kruppel-associated box)"/>
    <property type="match status" value="1"/>
</dbReference>
<accession>A0AAV7RUI6</accession>
<evidence type="ECO:0000259" key="2">
    <source>
        <dbReference type="PROSITE" id="PS50805"/>
    </source>
</evidence>
<evidence type="ECO:0000313" key="4">
    <source>
        <dbReference type="Proteomes" id="UP001066276"/>
    </source>
</evidence>
<dbReference type="InterPro" id="IPR001909">
    <property type="entry name" value="KRAB"/>
</dbReference>
<feature type="region of interest" description="Disordered" evidence="1">
    <location>
        <begin position="284"/>
        <end position="312"/>
    </location>
</feature>
<dbReference type="CDD" id="cd07765">
    <property type="entry name" value="KRAB_A-box"/>
    <property type="match status" value="1"/>
</dbReference>
<dbReference type="AlphaFoldDB" id="A0AAV7RUI6"/>
<dbReference type="Gene3D" id="6.10.140.140">
    <property type="match status" value="1"/>
</dbReference>
<dbReference type="PANTHER" id="PTHR23232">
    <property type="entry name" value="KRAB DOMAIN C2H2 ZINC FINGER"/>
    <property type="match status" value="1"/>
</dbReference>
<dbReference type="GO" id="GO:0006355">
    <property type="term" value="P:regulation of DNA-templated transcription"/>
    <property type="evidence" value="ECO:0007669"/>
    <property type="project" value="InterPro"/>
</dbReference>
<gene>
    <name evidence="3" type="ORF">NDU88_008197</name>
</gene>
<dbReference type="EMBL" id="JANPWB010000009">
    <property type="protein sequence ID" value="KAJ1155467.1"/>
    <property type="molecule type" value="Genomic_DNA"/>
</dbReference>
<organism evidence="3 4">
    <name type="scientific">Pleurodeles waltl</name>
    <name type="common">Iberian ribbed newt</name>
    <dbReference type="NCBI Taxonomy" id="8319"/>
    <lineage>
        <taxon>Eukaryota</taxon>
        <taxon>Metazoa</taxon>
        <taxon>Chordata</taxon>
        <taxon>Craniata</taxon>
        <taxon>Vertebrata</taxon>
        <taxon>Euteleostomi</taxon>
        <taxon>Amphibia</taxon>
        <taxon>Batrachia</taxon>
        <taxon>Caudata</taxon>
        <taxon>Salamandroidea</taxon>
        <taxon>Salamandridae</taxon>
        <taxon>Pleurodelinae</taxon>
        <taxon>Pleurodeles</taxon>
    </lineage>
</organism>
<sequence>MSWQDSDKAPVTFRDVAAYFSQEEWKLLHEWQKELYKNIMNDIQQALISLGPLVAASVFSLRSKEKEDVCLVNCQESEQIPSVNNFPGDVINSEDLIFRIHAEENLLIRNPLDLERDKKNDCVNTGYPVHNPEIGLRKDAESSASLMEEPGVKLRGGSADPSRGHAITTSLVSVCPKKEGADYIMDRSDCERRESSAPPSAGYPYPKTDFALRNEEAATVCLIDHYDVEEQEMRMNPIKGHAVTPLDISVCIKEEEEVYSVEHHDIERMDSGSSPTGVSTVISFSVKEEDRHHPIDQQETGEEERIINPAGE</sequence>
<proteinExistence type="predicted"/>
<feature type="region of interest" description="Disordered" evidence="1">
    <location>
        <begin position="187"/>
        <end position="206"/>
    </location>
</feature>
<dbReference type="PANTHER" id="PTHR23232:SF118">
    <property type="entry name" value="ZINC FINGER PROTEIN 746"/>
    <property type="match status" value="1"/>
</dbReference>
<dbReference type="SMART" id="SM00349">
    <property type="entry name" value="KRAB"/>
    <property type="match status" value="1"/>
</dbReference>
<name>A0AAV7RUI6_PLEWA</name>
<dbReference type="InterPro" id="IPR050169">
    <property type="entry name" value="Krueppel_C2H2_ZnF"/>
</dbReference>
<protein>
    <recommendedName>
        <fullName evidence="2">KRAB domain-containing protein</fullName>
    </recommendedName>
</protein>
<evidence type="ECO:0000256" key="1">
    <source>
        <dbReference type="SAM" id="MobiDB-lite"/>
    </source>
</evidence>
<dbReference type="Pfam" id="PF01352">
    <property type="entry name" value="KRAB"/>
    <property type="match status" value="1"/>
</dbReference>
<feature type="domain" description="KRAB" evidence="2">
    <location>
        <begin position="11"/>
        <end position="82"/>
    </location>
</feature>
<comment type="caution">
    <text evidence="3">The sequence shown here is derived from an EMBL/GenBank/DDBJ whole genome shotgun (WGS) entry which is preliminary data.</text>
</comment>
<evidence type="ECO:0000313" key="3">
    <source>
        <dbReference type="EMBL" id="KAJ1155467.1"/>
    </source>
</evidence>
<keyword evidence="4" id="KW-1185">Reference proteome</keyword>
<feature type="compositionally biased region" description="Low complexity" evidence="1">
    <location>
        <begin position="196"/>
        <end position="206"/>
    </location>
</feature>
<dbReference type="PROSITE" id="PS50805">
    <property type="entry name" value="KRAB"/>
    <property type="match status" value="1"/>
</dbReference>
<dbReference type="Proteomes" id="UP001066276">
    <property type="component" value="Chromosome 5"/>
</dbReference>
<feature type="compositionally biased region" description="Basic and acidic residues" evidence="1">
    <location>
        <begin position="286"/>
        <end position="296"/>
    </location>
</feature>